<evidence type="ECO:0000313" key="2">
    <source>
        <dbReference type="EMBL" id="QYW04949.1"/>
    </source>
</evidence>
<dbReference type="EMBL" id="MZ475896">
    <property type="protein sequence ID" value="QYW04949.1"/>
    <property type="molecule type" value="Genomic_DNA"/>
</dbReference>
<name>A0AAE7WT82_9CAUD</name>
<dbReference type="Proteomes" id="UP000827609">
    <property type="component" value="Segment"/>
</dbReference>
<organism evidence="2 3">
    <name type="scientific">Erwinia phage pEa_SNUABM_7</name>
    <dbReference type="NCBI Taxonomy" id="2866695"/>
    <lineage>
        <taxon>Viruses</taxon>
        <taxon>Duplodnaviria</taxon>
        <taxon>Heunggongvirae</taxon>
        <taxon>Uroviricota</taxon>
        <taxon>Caudoviricetes</taxon>
        <taxon>Snuvirus</taxon>
        <taxon>Snuvirus SNUABM7</taxon>
    </lineage>
</organism>
<protein>
    <submittedName>
        <fullName evidence="2">Uncharacterized protein</fullName>
    </submittedName>
</protein>
<proteinExistence type="predicted"/>
<feature type="region of interest" description="Disordered" evidence="1">
    <location>
        <begin position="59"/>
        <end position="81"/>
    </location>
</feature>
<sequence>MQEIEIHGEVEIADLIDSESVTKAIERFQQNPTEHNRVRMIVAISEHAYDEMGITVDICGNSDSEEENHDAQLHSNPASNL</sequence>
<evidence type="ECO:0000313" key="3">
    <source>
        <dbReference type="Proteomes" id="UP000827609"/>
    </source>
</evidence>
<reference evidence="2" key="1">
    <citation type="submission" date="2021-06" db="EMBL/GenBank/DDBJ databases">
        <title>Complete genome sequence of Erwinia phage pEa_SNUABM_7.</title>
        <authorList>
            <person name="Kim S.G."/>
            <person name="Park S.C."/>
        </authorList>
    </citation>
    <scope>NUCLEOTIDE SEQUENCE</scope>
</reference>
<gene>
    <name evidence="2" type="ORF">pEaSNUABM7_00281</name>
</gene>
<accession>A0AAE7WT82</accession>
<keyword evidence="3" id="KW-1185">Reference proteome</keyword>
<evidence type="ECO:0000256" key="1">
    <source>
        <dbReference type="SAM" id="MobiDB-lite"/>
    </source>
</evidence>